<comment type="subcellular location">
    <subcellularLocation>
        <location evidence="1">Membrane</location>
        <topology evidence="1">Multi-pass membrane protein</topology>
    </subcellularLocation>
</comment>
<dbReference type="InterPro" id="IPR049453">
    <property type="entry name" value="Memb_transporter_dom"/>
</dbReference>
<protein>
    <submittedName>
        <fullName evidence="7">DUF2955 domain-containing protein</fullName>
    </submittedName>
</protein>
<evidence type="ECO:0000313" key="8">
    <source>
        <dbReference type="Proteomes" id="UP001319882"/>
    </source>
</evidence>
<keyword evidence="3 5" id="KW-1133">Transmembrane helix</keyword>
<evidence type="ECO:0000256" key="1">
    <source>
        <dbReference type="ARBA" id="ARBA00004141"/>
    </source>
</evidence>
<organism evidence="7 8">
    <name type="scientific">Vreelandella malpeensis</name>
    <dbReference type="NCBI Taxonomy" id="1172368"/>
    <lineage>
        <taxon>Bacteria</taxon>
        <taxon>Pseudomonadati</taxon>
        <taxon>Pseudomonadota</taxon>
        <taxon>Gammaproteobacteria</taxon>
        <taxon>Oceanospirillales</taxon>
        <taxon>Halomonadaceae</taxon>
        <taxon>Vreelandella</taxon>
    </lineage>
</organism>
<evidence type="ECO:0000256" key="4">
    <source>
        <dbReference type="ARBA" id="ARBA00023136"/>
    </source>
</evidence>
<keyword evidence="4 5" id="KW-0472">Membrane</keyword>
<dbReference type="Pfam" id="PF11168">
    <property type="entry name" value="DUF2955"/>
    <property type="match status" value="1"/>
</dbReference>
<reference evidence="7 8" key="1">
    <citation type="journal article" date="2021" name="Sci. Rep.">
        <title>Genome analysis of a halophilic bacterium Halomonas malpeensis YU-PRIM-29(T) reveals its exopolysaccharide and pigment producing capabilities.</title>
        <authorList>
            <person name="Athmika"/>
            <person name="Ghate S.D."/>
            <person name="Arun A.B."/>
            <person name="Rao S.S."/>
            <person name="Kumar S.T.A."/>
            <person name="Kandiyil M.K."/>
            <person name="Saptami K."/>
            <person name="Rekha P.D."/>
        </authorList>
    </citation>
    <scope>NUCLEOTIDE SEQUENCE [LARGE SCALE GENOMIC DNA]</scope>
    <source>
        <strain evidence="8">prim 29</strain>
    </source>
</reference>
<feature type="domain" description="Integral membrane bound transporter" evidence="6">
    <location>
        <begin position="202"/>
        <end position="335"/>
    </location>
</feature>
<feature type="transmembrane region" description="Helical" evidence="5">
    <location>
        <begin position="190"/>
        <end position="209"/>
    </location>
</feature>
<feature type="transmembrane region" description="Helical" evidence="5">
    <location>
        <begin position="215"/>
        <end position="233"/>
    </location>
</feature>
<keyword evidence="2 5" id="KW-0812">Transmembrane</keyword>
<sequence length="352" mass="38102">MGLFKQRRTGDASAPKSLLDENGLRQCLRVAGGATLGFVISKLMGWNYGVFFTVFPMFLLGMVPLLNAGIIRQFLGNAAFNVVEVSLIIGFLQHMPVVMTLVVLAIFLFRFNLMAKGPLFLYAANGVVTLSILLHFASYPGVDLSELLAANLLASVLAVLIAMLMYTLFPDVAPRQPPPRAEKSAAQVRHETILGGVTATLSFVVFQTFDLRDSLSAQMATVLVLFALSYAGAQASAVKRIVGTLLGCNLALAMQLLLYTQSNHFLLAIVIYWLGLMLFSREHVLEAGGSGVGFGGMTTLGILFGQSLGPTQDIVYSALYRFSSMVVALALTLMVIQCLHRVLDHFEATRLS</sequence>
<feature type="transmembrane region" description="Helical" evidence="5">
    <location>
        <begin position="86"/>
        <end position="107"/>
    </location>
</feature>
<evidence type="ECO:0000313" key="7">
    <source>
        <dbReference type="EMBL" id="MCB8887765.1"/>
    </source>
</evidence>
<feature type="transmembrane region" description="Helical" evidence="5">
    <location>
        <begin position="119"/>
        <end position="137"/>
    </location>
</feature>
<dbReference type="RefSeq" id="WP_227388363.1">
    <property type="nucleotide sequence ID" value="NZ_JBHSCJ010000003.1"/>
</dbReference>
<feature type="transmembrane region" description="Helical" evidence="5">
    <location>
        <begin position="149"/>
        <end position="169"/>
    </location>
</feature>
<keyword evidence="8" id="KW-1185">Reference proteome</keyword>
<comment type="caution">
    <text evidence="7">The sequence shown here is derived from an EMBL/GenBank/DDBJ whole genome shotgun (WGS) entry which is preliminary data.</text>
</comment>
<proteinExistence type="predicted"/>
<dbReference type="InterPro" id="IPR022604">
    <property type="entry name" value="DUF2955"/>
</dbReference>
<gene>
    <name evidence="7" type="ORF">GEV37_01300</name>
</gene>
<dbReference type="PIRSF" id="PIRSF029594">
    <property type="entry name" value="UCP029594"/>
    <property type="match status" value="1"/>
</dbReference>
<dbReference type="Proteomes" id="UP001319882">
    <property type="component" value="Unassembled WGS sequence"/>
</dbReference>
<evidence type="ECO:0000256" key="2">
    <source>
        <dbReference type="ARBA" id="ARBA00022692"/>
    </source>
</evidence>
<dbReference type="EMBL" id="WHVL01000001">
    <property type="protein sequence ID" value="MCB8887765.1"/>
    <property type="molecule type" value="Genomic_DNA"/>
</dbReference>
<accession>A0ABS8DPG6</accession>
<feature type="transmembrane region" description="Helical" evidence="5">
    <location>
        <begin position="287"/>
        <end position="308"/>
    </location>
</feature>
<evidence type="ECO:0000259" key="6">
    <source>
        <dbReference type="Pfam" id="PF13515"/>
    </source>
</evidence>
<evidence type="ECO:0000256" key="5">
    <source>
        <dbReference type="SAM" id="Phobius"/>
    </source>
</evidence>
<evidence type="ECO:0000256" key="3">
    <source>
        <dbReference type="ARBA" id="ARBA00022989"/>
    </source>
</evidence>
<feature type="transmembrane region" description="Helical" evidence="5">
    <location>
        <begin position="46"/>
        <end position="66"/>
    </location>
</feature>
<feature type="transmembrane region" description="Helical" evidence="5">
    <location>
        <begin position="314"/>
        <end position="336"/>
    </location>
</feature>
<dbReference type="InterPro" id="IPR016926">
    <property type="entry name" value="UCP029594"/>
</dbReference>
<name>A0ABS8DPG6_9GAMM</name>
<dbReference type="Pfam" id="PF13515">
    <property type="entry name" value="FUSC_2"/>
    <property type="match status" value="1"/>
</dbReference>